<sequence length="232" mass="25706">MHFQHSADIWRDFPELVPAAIFARGITADVSLDDRLAHFGEVAAKRLATASEGELPEIQAWRRTFSRMGLKPTQYRCASESLLRRFRKEGALPRLHPLIDLCNAVSIAYAIPVAVFDLARISEYVEVRYAAGDETYVTFGGDTEHPAPGEVIFADAAGKAHARRWTNRQSGLSAIRDTTTDILIVAEALHGSAREDVESLTATLSSELIALWPATPEYVLLRPSTPRFEFTP</sequence>
<dbReference type="PANTHER" id="PTHR39209:SF2">
    <property type="entry name" value="CYTOPLASMIC PROTEIN"/>
    <property type="match status" value="1"/>
</dbReference>
<dbReference type="Pfam" id="PF03483">
    <property type="entry name" value="B3_4"/>
    <property type="match status" value="1"/>
</dbReference>
<dbReference type="PANTHER" id="PTHR39209">
    <property type="match status" value="1"/>
</dbReference>
<dbReference type="RefSeq" id="WP_195901344.1">
    <property type="nucleotide sequence ID" value="NZ_JADOGI010000211.1"/>
</dbReference>
<evidence type="ECO:0000313" key="2">
    <source>
        <dbReference type="EMBL" id="MBF8192452.1"/>
    </source>
</evidence>
<comment type="caution">
    <text evidence="2">The sequence shown here is derived from an EMBL/GenBank/DDBJ whole genome shotgun (WGS) entry which is preliminary data.</text>
</comment>
<evidence type="ECO:0000313" key="3">
    <source>
        <dbReference type="Proteomes" id="UP000605361"/>
    </source>
</evidence>
<evidence type="ECO:0000259" key="1">
    <source>
        <dbReference type="SMART" id="SM00873"/>
    </source>
</evidence>
<keyword evidence="3" id="KW-1185">Reference proteome</keyword>
<accession>A0A931AP57</accession>
<dbReference type="SUPFAM" id="SSF56037">
    <property type="entry name" value="PheT/TilS domain"/>
    <property type="match status" value="1"/>
</dbReference>
<feature type="domain" description="B3/B4 tRNA-binding" evidence="1">
    <location>
        <begin position="59"/>
        <end position="210"/>
    </location>
</feature>
<dbReference type="GO" id="GO:0003723">
    <property type="term" value="F:RNA binding"/>
    <property type="evidence" value="ECO:0007669"/>
    <property type="project" value="InterPro"/>
</dbReference>
<dbReference type="EMBL" id="JADOGI010000211">
    <property type="protein sequence ID" value="MBF8192452.1"/>
    <property type="molecule type" value="Genomic_DNA"/>
</dbReference>
<dbReference type="AlphaFoldDB" id="A0A931AP57"/>
<dbReference type="InterPro" id="IPR005146">
    <property type="entry name" value="B3/B4_tRNA-bd"/>
</dbReference>
<name>A0A931AP57_9ACTN</name>
<gene>
    <name evidence="2" type="ORF">ITP53_43590</name>
</gene>
<protein>
    <recommendedName>
        <fullName evidence="1">B3/B4 tRNA-binding domain-containing protein</fullName>
    </recommendedName>
</protein>
<organism evidence="2 3">
    <name type="scientific">Nonomuraea cypriaca</name>
    <dbReference type="NCBI Taxonomy" id="1187855"/>
    <lineage>
        <taxon>Bacteria</taxon>
        <taxon>Bacillati</taxon>
        <taxon>Actinomycetota</taxon>
        <taxon>Actinomycetes</taxon>
        <taxon>Streptosporangiales</taxon>
        <taxon>Streptosporangiaceae</taxon>
        <taxon>Nonomuraea</taxon>
    </lineage>
</organism>
<dbReference type="SMART" id="SM00873">
    <property type="entry name" value="B3_4"/>
    <property type="match status" value="1"/>
</dbReference>
<dbReference type="InterPro" id="IPR020825">
    <property type="entry name" value="Phe-tRNA_synthase-like_B3/B4"/>
</dbReference>
<dbReference type="Gene3D" id="3.50.40.10">
    <property type="entry name" value="Phenylalanyl-trna Synthetase, Chain B, domain 3"/>
    <property type="match status" value="1"/>
</dbReference>
<dbReference type="Proteomes" id="UP000605361">
    <property type="component" value="Unassembled WGS sequence"/>
</dbReference>
<reference evidence="2" key="1">
    <citation type="submission" date="2020-11" db="EMBL/GenBank/DDBJ databases">
        <title>Whole-genome analyses of Nonomuraea sp. K274.</title>
        <authorList>
            <person name="Veyisoglu A."/>
        </authorList>
    </citation>
    <scope>NUCLEOTIDE SEQUENCE</scope>
    <source>
        <strain evidence="2">K274</strain>
    </source>
</reference>
<proteinExistence type="predicted"/>
<dbReference type="GO" id="GO:0004826">
    <property type="term" value="F:phenylalanine-tRNA ligase activity"/>
    <property type="evidence" value="ECO:0007669"/>
    <property type="project" value="InterPro"/>
</dbReference>